<evidence type="ECO:0000313" key="3">
    <source>
        <dbReference type="Proteomes" id="UP000468581"/>
    </source>
</evidence>
<keyword evidence="3" id="KW-1185">Reference proteome</keyword>
<feature type="domain" description="HD" evidence="1">
    <location>
        <begin position="56"/>
        <end position="126"/>
    </location>
</feature>
<dbReference type="EMBL" id="JAABOO010000004">
    <property type="protein sequence ID" value="NER14998.1"/>
    <property type="molecule type" value="Genomic_DNA"/>
</dbReference>
<dbReference type="InterPro" id="IPR052567">
    <property type="entry name" value="OP_Dioxygenase"/>
</dbReference>
<dbReference type="Gene3D" id="1.10.3210.10">
    <property type="entry name" value="Hypothetical protein af1432"/>
    <property type="match status" value="1"/>
</dbReference>
<evidence type="ECO:0000313" key="2">
    <source>
        <dbReference type="EMBL" id="NER14998.1"/>
    </source>
</evidence>
<dbReference type="InterPro" id="IPR006674">
    <property type="entry name" value="HD_domain"/>
</dbReference>
<evidence type="ECO:0000259" key="1">
    <source>
        <dbReference type="Pfam" id="PF01966"/>
    </source>
</evidence>
<proteinExistence type="predicted"/>
<dbReference type="AlphaFoldDB" id="A0A6P0USN6"/>
<dbReference type="PANTHER" id="PTHR40202:SF1">
    <property type="entry name" value="HD DOMAIN-CONTAINING PROTEIN"/>
    <property type="match status" value="1"/>
</dbReference>
<sequence length="187" mass="21667">MSGSKRVGFTAMKEGTAEDFKIIAANDRETAGELPERLIEHLREMAHDDGAYRISRLDHVLQCATRAYRDGAEEDWVIAALFHDIGDVLAPFTHGQVAAEIIRPFVKEEVAWVVRNHGTFQMHYNKSLSEEERRSRDKFKDHPYYQLAVDFCEKWDQNSFDPAYPTERLEFFIPLIKKVFGRQPFSS</sequence>
<protein>
    <submittedName>
        <fullName evidence="2">HD domain-containing protein</fullName>
    </submittedName>
</protein>
<name>A0A6P0USN6_9FLAO</name>
<reference evidence="2 3" key="1">
    <citation type="submission" date="2020-01" db="EMBL/GenBank/DDBJ databases">
        <title>Leptobacterium flavescens.</title>
        <authorList>
            <person name="Wang G."/>
        </authorList>
    </citation>
    <scope>NUCLEOTIDE SEQUENCE [LARGE SCALE GENOMIC DNA]</scope>
    <source>
        <strain evidence="2 3">KCTC 22160</strain>
    </source>
</reference>
<dbReference type="Pfam" id="PF01966">
    <property type="entry name" value="HD"/>
    <property type="match status" value="1"/>
</dbReference>
<dbReference type="RefSeq" id="WP_163608301.1">
    <property type="nucleotide sequence ID" value="NZ_JAABOO010000004.1"/>
</dbReference>
<gene>
    <name evidence="2" type="ORF">GWK08_16200</name>
</gene>
<accession>A0A6P0USN6</accession>
<dbReference type="SUPFAM" id="SSF109604">
    <property type="entry name" value="HD-domain/PDEase-like"/>
    <property type="match status" value="1"/>
</dbReference>
<dbReference type="PANTHER" id="PTHR40202">
    <property type="match status" value="1"/>
</dbReference>
<organism evidence="2 3">
    <name type="scientific">Leptobacterium flavescens</name>
    <dbReference type="NCBI Taxonomy" id="472055"/>
    <lineage>
        <taxon>Bacteria</taxon>
        <taxon>Pseudomonadati</taxon>
        <taxon>Bacteroidota</taxon>
        <taxon>Flavobacteriia</taxon>
        <taxon>Flavobacteriales</taxon>
        <taxon>Flavobacteriaceae</taxon>
        <taxon>Leptobacterium</taxon>
    </lineage>
</organism>
<dbReference type="Proteomes" id="UP000468581">
    <property type="component" value="Unassembled WGS sequence"/>
</dbReference>
<comment type="caution">
    <text evidence="2">The sequence shown here is derived from an EMBL/GenBank/DDBJ whole genome shotgun (WGS) entry which is preliminary data.</text>
</comment>